<dbReference type="GO" id="GO:0016616">
    <property type="term" value="F:oxidoreductase activity, acting on the CH-OH group of donors, NAD or NADP as acceptor"/>
    <property type="evidence" value="ECO:0007669"/>
    <property type="project" value="UniProtKB-ARBA"/>
</dbReference>
<dbReference type="PANTHER" id="PTHR43333">
    <property type="entry name" value="2-HACID_DH_C DOMAIN-CONTAINING PROTEIN"/>
    <property type="match status" value="1"/>
</dbReference>
<evidence type="ECO:0000256" key="1">
    <source>
        <dbReference type="ARBA" id="ARBA00023002"/>
    </source>
</evidence>
<reference evidence="4 5" key="1">
    <citation type="submission" date="2017-08" db="EMBL/GenBank/DDBJ databases">
        <authorList>
            <person name="de Groot N.N."/>
        </authorList>
    </citation>
    <scope>NUCLEOTIDE SEQUENCE [LARGE SCALE GENOMIC DNA]</scope>
    <source>
        <strain evidence="4 5">NBT06-6</strain>
    </source>
</reference>
<evidence type="ECO:0000259" key="3">
    <source>
        <dbReference type="Pfam" id="PF02826"/>
    </source>
</evidence>
<dbReference type="Pfam" id="PF02826">
    <property type="entry name" value="2-Hacid_dh_C"/>
    <property type="match status" value="1"/>
</dbReference>
<sequence>MKFAFLPSPWKESADHLRAAGHEMVDLSENPELLIFRGGPSDFPAELPDSVKVVQIGYAGVEQLLEAGILARHAERGVRFANAAGIYDDTVAEATLALLLAVLHRHKAVSREWNQEQLFGETEYLFDAKKLAIIGAGGIGKKLIEFAAPFGVEITAVNRSGRHVSGAERTVAMGDVEAMEVVWSESDCVVLLAPLTPETRHLVDATVLAKMRNNAVIVNVGRGALIDTKALTTALQDGAIAGAGLDVTDPEPLPADHPLWEMDNVVITPHTANIPRFMARRVGALAARNWELFAAGESMSTEVDVEAGY</sequence>
<dbReference type="PROSITE" id="PS00671">
    <property type="entry name" value="D_2_HYDROXYACID_DH_3"/>
    <property type="match status" value="1"/>
</dbReference>
<dbReference type="PANTHER" id="PTHR43333:SF1">
    <property type="entry name" value="D-ISOMER SPECIFIC 2-HYDROXYACID DEHYDROGENASE NAD-BINDING DOMAIN-CONTAINING PROTEIN"/>
    <property type="match status" value="1"/>
</dbReference>
<dbReference type="InterPro" id="IPR006140">
    <property type="entry name" value="D-isomer_DH_NAD-bd"/>
</dbReference>
<dbReference type="EMBL" id="NQMQ01000002">
    <property type="protein sequence ID" value="PAJ70985.1"/>
    <property type="molecule type" value="Genomic_DNA"/>
</dbReference>
<dbReference type="SUPFAM" id="SSF51735">
    <property type="entry name" value="NAD(P)-binding Rossmann-fold domains"/>
    <property type="match status" value="1"/>
</dbReference>
<name>A0A269PFI1_9CORY</name>
<gene>
    <name evidence="4" type="ORF">CIG21_02075</name>
</gene>
<accession>A0A269PFI1</accession>
<dbReference type="InterPro" id="IPR029753">
    <property type="entry name" value="D-isomer_DH_CS"/>
</dbReference>
<dbReference type="GO" id="GO:0051287">
    <property type="term" value="F:NAD binding"/>
    <property type="evidence" value="ECO:0007669"/>
    <property type="project" value="InterPro"/>
</dbReference>
<dbReference type="Gene3D" id="3.40.50.720">
    <property type="entry name" value="NAD(P)-binding Rossmann-like Domain"/>
    <property type="match status" value="2"/>
</dbReference>
<comment type="caution">
    <text evidence="4">The sequence shown here is derived from an EMBL/GenBank/DDBJ whole genome shotgun (WGS) entry which is preliminary data.</text>
</comment>
<dbReference type="RefSeq" id="WP_095275451.1">
    <property type="nucleotide sequence ID" value="NZ_CP047655.1"/>
</dbReference>
<dbReference type="CDD" id="cd12159">
    <property type="entry name" value="2-Hacid_dh_2"/>
    <property type="match status" value="1"/>
</dbReference>
<keyword evidence="1" id="KW-0560">Oxidoreductase</keyword>
<evidence type="ECO:0000256" key="2">
    <source>
        <dbReference type="ARBA" id="ARBA00023027"/>
    </source>
</evidence>
<feature type="domain" description="D-isomer specific 2-hydroxyacid dehydrogenase NAD-binding" evidence="3">
    <location>
        <begin position="97"/>
        <end position="272"/>
    </location>
</feature>
<organism evidence="4 5">
    <name type="scientific">Corynebacterium hadale</name>
    <dbReference type="NCBI Taxonomy" id="2026255"/>
    <lineage>
        <taxon>Bacteria</taxon>
        <taxon>Bacillati</taxon>
        <taxon>Actinomycetota</taxon>
        <taxon>Actinomycetes</taxon>
        <taxon>Mycobacteriales</taxon>
        <taxon>Corynebacteriaceae</taxon>
        <taxon>Corynebacterium</taxon>
    </lineage>
</organism>
<dbReference type="AlphaFoldDB" id="A0A269PFI1"/>
<evidence type="ECO:0000313" key="5">
    <source>
        <dbReference type="Proteomes" id="UP000215771"/>
    </source>
</evidence>
<dbReference type="InterPro" id="IPR036291">
    <property type="entry name" value="NAD(P)-bd_dom_sf"/>
</dbReference>
<keyword evidence="2" id="KW-0520">NAD</keyword>
<protein>
    <recommendedName>
        <fullName evidence="3">D-isomer specific 2-hydroxyacid dehydrogenase NAD-binding domain-containing protein</fullName>
    </recommendedName>
</protein>
<evidence type="ECO:0000313" key="4">
    <source>
        <dbReference type="EMBL" id="PAJ70985.1"/>
    </source>
</evidence>
<dbReference type="Proteomes" id="UP000215771">
    <property type="component" value="Unassembled WGS sequence"/>
</dbReference>
<proteinExistence type="predicted"/>